<protein>
    <submittedName>
        <fullName evidence="1">Uncharacterized protein</fullName>
    </submittedName>
</protein>
<evidence type="ECO:0000313" key="2">
    <source>
        <dbReference type="Proteomes" id="UP000020077"/>
    </source>
</evidence>
<dbReference type="Proteomes" id="UP000020077">
    <property type="component" value="Unassembled WGS sequence"/>
</dbReference>
<dbReference type="AlphaFoldDB" id="A0A084Y687"/>
<name>A0A084Y687_9PROT</name>
<comment type="caution">
    <text evidence="1">The sequence shown here is derived from an EMBL/GenBank/DDBJ whole genome shotgun (WGS) entry which is preliminary data.</text>
</comment>
<dbReference type="EMBL" id="JDVG02000736">
    <property type="protein sequence ID" value="KFB70231.1"/>
    <property type="molecule type" value="Genomic_DNA"/>
</dbReference>
<accession>A0A084Y687</accession>
<gene>
    <name evidence="1" type="ORF">AW09_004687</name>
</gene>
<evidence type="ECO:0000313" key="1">
    <source>
        <dbReference type="EMBL" id="KFB70231.1"/>
    </source>
</evidence>
<reference evidence="1 2" key="1">
    <citation type="submission" date="2014-02" db="EMBL/GenBank/DDBJ databases">
        <title>Expanding our view of genomic diversity in Candidatus Accumulibacter clades.</title>
        <authorList>
            <person name="Skennerton C.T."/>
            <person name="Barr J.J."/>
            <person name="Slater F.R."/>
            <person name="Bond P.L."/>
            <person name="Tyson G.W."/>
        </authorList>
    </citation>
    <scope>NUCLEOTIDE SEQUENCE [LARGE SCALE GENOMIC DNA]</scope>
    <source>
        <strain evidence="2">BA-91</strain>
    </source>
</reference>
<proteinExistence type="predicted"/>
<organism evidence="1 2">
    <name type="scientific">Candidatus Accumulibacter phosphatis</name>
    <dbReference type="NCBI Taxonomy" id="327160"/>
    <lineage>
        <taxon>Bacteria</taxon>
        <taxon>Pseudomonadati</taxon>
        <taxon>Pseudomonadota</taxon>
        <taxon>Betaproteobacteria</taxon>
        <taxon>Candidatus Accumulibacter</taxon>
    </lineage>
</organism>
<sequence>MQGGKYQVAGFRAGERQADGFEVAHLTYQNHVRVFPQSGAQGILEGEGVRTDFALVDQAFFRLVNKLDRIFDGENVAIRCFIDVIDHRRQGGRLA</sequence>